<keyword evidence="7" id="KW-1185">Reference proteome</keyword>
<dbReference type="InterPro" id="IPR000524">
    <property type="entry name" value="Tscrpt_reg_HTH_GntR"/>
</dbReference>
<dbReference type="SMART" id="SM00345">
    <property type="entry name" value="HTH_GNTR"/>
    <property type="match status" value="1"/>
</dbReference>
<dbReference type="SUPFAM" id="SSF48008">
    <property type="entry name" value="GntR ligand-binding domain-like"/>
    <property type="match status" value="1"/>
</dbReference>
<feature type="coiled-coil region" evidence="4">
    <location>
        <begin position="95"/>
        <end position="125"/>
    </location>
</feature>
<evidence type="ECO:0000313" key="6">
    <source>
        <dbReference type="EMBL" id="EKN65899.1"/>
    </source>
</evidence>
<dbReference type="OrthoDB" id="9781630at2"/>
<dbReference type="InterPro" id="IPR036388">
    <property type="entry name" value="WH-like_DNA-bd_sf"/>
</dbReference>
<dbReference type="Gene3D" id="1.20.120.530">
    <property type="entry name" value="GntR ligand-binding domain-like"/>
    <property type="match status" value="1"/>
</dbReference>
<dbReference type="Proteomes" id="UP000006316">
    <property type="component" value="Unassembled WGS sequence"/>
</dbReference>
<dbReference type="GO" id="GO:0003677">
    <property type="term" value="F:DNA binding"/>
    <property type="evidence" value="ECO:0007669"/>
    <property type="project" value="UniProtKB-KW"/>
</dbReference>
<gene>
    <name evidence="6" type="ORF">BABA_17922</name>
</gene>
<dbReference type="STRING" id="1117379.BABA_17922"/>
<dbReference type="InterPro" id="IPR011711">
    <property type="entry name" value="GntR_C"/>
</dbReference>
<evidence type="ECO:0000256" key="3">
    <source>
        <dbReference type="ARBA" id="ARBA00023163"/>
    </source>
</evidence>
<dbReference type="GO" id="GO:0003700">
    <property type="term" value="F:DNA-binding transcription factor activity"/>
    <property type="evidence" value="ECO:0007669"/>
    <property type="project" value="InterPro"/>
</dbReference>
<comment type="caution">
    <text evidence="6">The sequence shown here is derived from an EMBL/GenBank/DDBJ whole genome shotgun (WGS) entry which is preliminary data.</text>
</comment>
<dbReference type="PANTHER" id="PTHR43537:SF24">
    <property type="entry name" value="GLUCONATE OPERON TRANSCRIPTIONAL REPRESSOR"/>
    <property type="match status" value="1"/>
</dbReference>
<evidence type="ECO:0000256" key="4">
    <source>
        <dbReference type="SAM" id="Coils"/>
    </source>
</evidence>
<dbReference type="PROSITE" id="PS50949">
    <property type="entry name" value="HTH_GNTR"/>
    <property type="match status" value="1"/>
</dbReference>
<keyword evidence="4" id="KW-0175">Coiled coil</keyword>
<accession>K6DC68</accession>
<keyword evidence="3" id="KW-0804">Transcription</keyword>
<dbReference type="eggNOG" id="COG1802">
    <property type="taxonomic scope" value="Bacteria"/>
</dbReference>
<proteinExistence type="predicted"/>
<organism evidence="6 7">
    <name type="scientific">Neobacillus bataviensis LMG 21833</name>
    <dbReference type="NCBI Taxonomy" id="1117379"/>
    <lineage>
        <taxon>Bacteria</taxon>
        <taxon>Bacillati</taxon>
        <taxon>Bacillota</taxon>
        <taxon>Bacilli</taxon>
        <taxon>Bacillales</taxon>
        <taxon>Bacillaceae</taxon>
        <taxon>Neobacillus</taxon>
    </lineage>
</organism>
<dbReference type="PANTHER" id="PTHR43537">
    <property type="entry name" value="TRANSCRIPTIONAL REGULATOR, GNTR FAMILY"/>
    <property type="match status" value="1"/>
</dbReference>
<evidence type="ECO:0000256" key="1">
    <source>
        <dbReference type="ARBA" id="ARBA00023015"/>
    </source>
</evidence>
<reference evidence="6 7" key="1">
    <citation type="journal article" date="2012" name="Front. Microbiol.">
        <title>Redundancy and modularity in membrane-associated dissimilatory nitrate reduction in Bacillus.</title>
        <authorList>
            <person name="Heylen K."/>
            <person name="Keltjens J."/>
        </authorList>
    </citation>
    <scope>NUCLEOTIDE SEQUENCE [LARGE SCALE GENOMIC DNA]</scope>
    <source>
        <strain evidence="7">LMG 21833T</strain>
    </source>
</reference>
<dbReference type="SMART" id="SM00895">
    <property type="entry name" value="FCD"/>
    <property type="match status" value="1"/>
</dbReference>
<protein>
    <submittedName>
        <fullName evidence="6">GntR family transcriptional regulator</fullName>
    </submittedName>
</protein>
<evidence type="ECO:0000313" key="7">
    <source>
        <dbReference type="Proteomes" id="UP000006316"/>
    </source>
</evidence>
<dbReference type="SUPFAM" id="SSF46785">
    <property type="entry name" value="Winged helix' DNA-binding domain"/>
    <property type="match status" value="1"/>
</dbReference>
<dbReference type="Pfam" id="PF00392">
    <property type="entry name" value="GntR"/>
    <property type="match status" value="1"/>
</dbReference>
<sequence length="223" mass="26350">MEDFYTSFPKAPKMKFISVYEQLRMDLLAGKWDFGEKISVNELIDRFKVSRRPIMDALKMLEGNGFIEIIPQSGCKVIDYSKKNIIDQLLLSSAIESLAAELAAIHHQREEIEKLENYHLQIKNKPEELRSKIEYHKYSRNFHYSVQMMTHSEIIIKNTMQIWALTDFYLLNSFDYFMFDPSESIEGRNKILTCIKNRNATEAKKSMEEYTLNFIETLRNRLP</sequence>
<dbReference type="Gene3D" id="1.10.10.10">
    <property type="entry name" value="Winged helix-like DNA-binding domain superfamily/Winged helix DNA-binding domain"/>
    <property type="match status" value="1"/>
</dbReference>
<dbReference type="EMBL" id="AJLS01000124">
    <property type="protein sequence ID" value="EKN65899.1"/>
    <property type="molecule type" value="Genomic_DNA"/>
</dbReference>
<dbReference type="PATRIC" id="fig|1117379.3.peg.3712"/>
<dbReference type="CDD" id="cd07377">
    <property type="entry name" value="WHTH_GntR"/>
    <property type="match status" value="1"/>
</dbReference>
<dbReference type="Pfam" id="PF07729">
    <property type="entry name" value="FCD"/>
    <property type="match status" value="1"/>
</dbReference>
<keyword evidence="2" id="KW-0238">DNA-binding</keyword>
<evidence type="ECO:0000259" key="5">
    <source>
        <dbReference type="PROSITE" id="PS50949"/>
    </source>
</evidence>
<keyword evidence="1" id="KW-0805">Transcription regulation</keyword>
<evidence type="ECO:0000256" key="2">
    <source>
        <dbReference type="ARBA" id="ARBA00023125"/>
    </source>
</evidence>
<dbReference type="RefSeq" id="WP_007086578.1">
    <property type="nucleotide sequence ID" value="NZ_AJLS01000124.1"/>
</dbReference>
<dbReference type="AlphaFoldDB" id="K6DC68"/>
<dbReference type="InterPro" id="IPR036390">
    <property type="entry name" value="WH_DNA-bd_sf"/>
</dbReference>
<feature type="domain" description="HTH gntR-type" evidence="5">
    <location>
        <begin position="13"/>
        <end position="80"/>
    </location>
</feature>
<dbReference type="InterPro" id="IPR008920">
    <property type="entry name" value="TF_FadR/GntR_C"/>
</dbReference>
<name>K6DC68_9BACI</name>